<evidence type="ECO:0000313" key="10">
    <source>
        <dbReference type="Proteomes" id="UP000501451"/>
    </source>
</evidence>
<dbReference type="InterPro" id="IPR003593">
    <property type="entry name" value="AAA+_ATPase"/>
</dbReference>
<sequence length="574" mass="63830">MTALLSIQNLSVSFSVGSDVQKVVSDVSFTVGKGETIGLVGESGSGKSVTARSIMQLLSPNAHVHPESRTLYLGENLLEKSEKDMRSVRGKDISMIFQDPMTSLNPTMTLGKQISETIRYHEKVSEKEAEKKAKEMMTHVGITDVDYRYKQYAHEFSGGMRQRMMIAMALACNPSLIIADEPTTALDVTIQAQILDLLKDIQKKFGTAIILITHDFGVVANMCDKVVVMKNGHIVEQGDTLSVFQNPVDDYTKMLLAALPKLNETKSVKSLKKLEEIHSGKRDVILNVSQLQKEFAYGRHHSVKAVDQLSFSIYRGETLGLVGESGSGKSTTGRTILRLHQADSGETLFEGFDINSLNNAELKAMRKHMQMIFQDPYASLNPRMKIQDIIGESLDIHGLAKNKKERNARVSELLELVGLEASYAQRFPHEFSGGQRQRIGIARALAVNPEFIVLDEPLSALDASIQAQIVDLLEDLQEKLGLTYLFIAHDLAMVKKISDRIAVMYKGKIVELADAEELFANPVHPYTKKLLSAIPVPDPTFEANRPSVTQAQLELTNYEGQEFKKVSPHHWVYC</sequence>
<comment type="subcellular location">
    <subcellularLocation>
        <location evidence="1">Cell membrane</location>
        <topology evidence="1">Peripheral membrane protein</topology>
    </subcellularLocation>
</comment>
<evidence type="ECO:0000256" key="3">
    <source>
        <dbReference type="ARBA" id="ARBA00022448"/>
    </source>
</evidence>
<keyword evidence="3" id="KW-0813">Transport</keyword>
<keyword evidence="5 9" id="KW-0067">ATP-binding</keyword>
<dbReference type="Proteomes" id="UP000501451">
    <property type="component" value="Chromosome"/>
</dbReference>
<dbReference type="SMART" id="SM00382">
    <property type="entry name" value="AAA"/>
    <property type="match status" value="2"/>
</dbReference>
<dbReference type="CDD" id="cd03257">
    <property type="entry name" value="ABC_NikE_OppD_transporters"/>
    <property type="match status" value="2"/>
</dbReference>
<evidence type="ECO:0000256" key="2">
    <source>
        <dbReference type="ARBA" id="ARBA00005417"/>
    </source>
</evidence>
<protein>
    <submittedName>
        <fullName evidence="9">ABC transporter ATP-binding protein</fullName>
    </submittedName>
</protein>
<dbReference type="PANTHER" id="PTHR43776:SF7">
    <property type="entry name" value="D,D-DIPEPTIDE TRANSPORT ATP-BINDING PROTEIN DDPF-RELATED"/>
    <property type="match status" value="1"/>
</dbReference>
<dbReference type="InterPro" id="IPR013563">
    <property type="entry name" value="Oligopep_ABC_C"/>
</dbReference>
<gene>
    <name evidence="9" type="ORF">G7057_01730</name>
</gene>
<evidence type="ECO:0000313" key="9">
    <source>
        <dbReference type="EMBL" id="QII81318.1"/>
    </source>
</evidence>
<keyword evidence="10" id="KW-1185">Reference proteome</keyword>
<dbReference type="GO" id="GO:0015031">
    <property type="term" value="P:protein transport"/>
    <property type="evidence" value="ECO:0007669"/>
    <property type="project" value="UniProtKB-KW"/>
</dbReference>
<dbReference type="GO" id="GO:0005886">
    <property type="term" value="C:plasma membrane"/>
    <property type="evidence" value="ECO:0007669"/>
    <property type="project" value="UniProtKB-SubCell"/>
</dbReference>
<dbReference type="NCBIfam" id="NF008453">
    <property type="entry name" value="PRK11308.1"/>
    <property type="match status" value="2"/>
</dbReference>
<evidence type="ECO:0000256" key="5">
    <source>
        <dbReference type="ARBA" id="ARBA00022840"/>
    </source>
</evidence>
<dbReference type="Pfam" id="PF00005">
    <property type="entry name" value="ABC_tran"/>
    <property type="match status" value="2"/>
</dbReference>
<dbReference type="GO" id="GO:0055085">
    <property type="term" value="P:transmembrane transport"/>
    <property type="evidence" value="ECO:0007669"/>
    <property type="project" value="UniProtKB-ARBA"/>
</dbReference>
<evidence type="ECO:0000259" key="8">
    <source>
        <dbReference type="PROSITE" id="PS50893"/>
    </source>
</evidence>
<dbReference type="PANTHER" id="PTHR43776">
    <property type="entry name" value="TRANSPORT ATP-BINDING PROTEIN"/>
    <property type="match status" value="1"/>
</dbReference>
<evidence type="ECO:0000256" key="1">
    <source>
        <dbReference type="ARBA" id="ARBA00004202"/>
    </source>
</evidence>
<keyword evidence="6" id="KW-0571">Peptide transport</keyword>
<feature type="domain" description="ABC transporter" evidence="8">
    <location>
        <begin position="286"/>
        <end position="531"/>
    </location>
</feature>
<dbReference type="GO" id="GO:0015833">
    <property type="term" value="P:peptide transport"/>
    <property type="evidence" value="ECO:0007669"/>
    <property type="project" value="UniProtKB-KW"/>
</dbReference>
<feature type="domain" description="ABC transporter" evidence="8">
    <location>
        <begin position="7"/>
        <end position="256"/>
    </location>
</feature>
<organism evidence="9 10">
    <name type="scientific">Jeotgalibaca arthritidis</name>
    <dbReference type="NCBI Taxonomy" id="1868794"/>
    <lineage>
        <taxon>Bacteria</taxon>
        <taxon>Bacillati</taxon>
        <taxon>Bacillota</taxon>
        <taxon>Bacilli</taxon>
        <taxon>Lactobacillales</taxon>
        <taxon>Carnobacteriaceae</taxon>
        <taxon>Jeotgalibaca</taxon>
    </lineage>
</organism>
<comment type="similarity">
    <text evidence="2">Belongs to the ABC transporter superfamily.</text>
</comment>
<dbReference type="SUPFAM" id="SSF52540">
    <property type="entry name" value="P-loop containing nucleoside triphosphate hydrolases"/>
    <property type="match status" value="2"/>
</dbReference>
<reference evidence="9 10" key="1">
    <citation type="journal article" date="2017" name="Int. J. Syst. Evol. Microbiol.">
        <title>Jeotgalibaca porci sp. nov. and Jeotgalibaca arthritidis sp. nov., isolated from pigs, and emended description of the genus Jeotgalibaca.</title>
        <authorList>
            <person name="Zamora L."/>
            <person name="Perez-Sancho M."/>
            <person name="Dominguez L."/>
            <person name="Fernandez-Garayzabal J.F."/>
            <person name="Vela A.I."/>
        </authorList>
    </citation>
    <scope>NUCLEOTIDE SEQUENCE [LARGE SCALE GENOMIC DNA]</scope>
    <source>
        <strain evidence="9 10">CECT 9157</strain>
    </source>
</reference>
<dbReference type="Pfam" id="PF08352">
    <property type="entry name" value="oligo_HPY"/>
    <property type="match status" value="2"/>
</dbReference>
<dbReference type="InterPro" id="IPR050319">
    <property type="entry name" value="ABC_transp_ATP-bind"/>
</dbReference>
<evidence type="ECO:0000256" key="7">
    <source>
        <dbReference type="ARBA" id="ARBA00022927"/>
    </source>
</evidence>
<dbReference type="EMBL" id="CP049740">
    <property type="protein sequence ID" value="QII81318.1"/>
    <property type="molecule type" value="Genomic_DNA"/>
</dbReference>
<dbReference type="Gene3D" id="3.40.50.300">
    <property type="entry name" value="P-loop containing nucleotide triphosphate hydrolases"/>
    <property type="match status" value="2"/>
</dbReference>
<dbReference type="FunFam" id="3.40.50.300:FF:000016">
    <property type="entry name" value="Oligopeptide ABC transporter ATP-binding component"/>
    <property type="match status" value="2"/>
</dbReference>
<dbReference type="InterPro" id="IPR017871">
    <property type="entry name" value="ABC_transporter-like_CS"/>
</dbReference>
<dbReference type="GO" id="GO:0016887">
    <property type="term" value="F:ATP hydrolysis activity"/>
    <property type="evidence" value="ECO:0007669"/>
    <property type="project" value="InterPro"/>
</dbReference>
<dbReference type="KEGG" id="jar:G7057_01730"/>
<dbReference type="GO" id="GO:0005524">
    <property type="term" value="F:ATP binding"/>
    <property type="evidence" value="ECO:0007669"/>
    <property type="project" value="UniProtKB-KW"/>
</dbReference>
<proteinExistence type="inferred from homology"/>
<dbReference type="AlphaFoldDB" id="A0A6G7K7U1"/>
<name>A0A6G7K7U1_9LACT</name>
<dbReference type="InterPro" id="IPR003439">
    <property type="entry name" value="ABC_transporter-like_ATP-bd"/>
</dbReference>
<accession>A0A6G7K7U1</accession>
<keyword evidence="7" id="KW-0653">Protein transport</keyword>
<evidence type="ECO:0000256" key="4">
    <source>
        <dbReference type="ARBA" id="ARBA00022741"/>
    </source>
</evidence>
<dbReference type="PROSITE" id="PS00211">
    <property type="entry name" value="ABC_TRANSPORTER_1"/>
    <property type="match status" value="2"/>
</dbReference>
<keyword evidence="4" id="KW-0547">Nucleotide-binding</keyword>
<dbReference type="InterPro" id="IPR027417">
    <property type="entry name" value="P-loop_NTPase"/>
</dbReference>
<dbReference type="NCBIfam" id="NF007739">
    <property type="entry name" value="PRK10419.1"/>
    <property type="match status" value="2"/>
</dbReference>
<evidence type="ECO:0000256" key="6">
    <source>
        <dbReference type="ARBA" id="ARBA00022856"/>
    </source>
</evidence>
<dbReference type="PROSITE" id="PS50893">
    <property type="entry name" value="ABC_TRANSPORTER_2"/>
    <property type="match status" value="2"/>
</dbReference>